<dbReference type="PANTHER" id="PTHR43895">
    <property type="entry name" value="CALCIUM/CALMODULIN-DEPENDENT PROTEIN KINASE KINASE-RELATED"/>
    <property type="match status" value="1"/>
</dbReference>
<dbReference type="PANTHER" id="PTHR43895:SF32">
    <property type="entry name" value="SERINE_THREONINE-PROTEIN KINASE CHK1"/>
    <property type="match status" value="1"/>
</dbReference>
<evidence type="ECO:0000259" key="12">
    <source>
        <dbReference type="PROSITE" id="PS50011"/>
    </source>
</evidence>
<evidence type="ECO:0000313" key="14">
    <source>
        <dbReference type="Proteomes" id="UP001162131"/>
    </source>
</evidence>
<comment type="catalytic activity">
    <reaction evidence="9">
        <text>L-seryl-[protein] + ATP = O-phospho-L-seryl-[protein] + ADP + H(+)</text>
        <dbReference type="Rhea" id="RHEA:17989"/>
        <dbReference type="Rhea" id="RHEA-COMP:9863"/>
        <dbReference type="Rhea" id="RHEA-COMP:11604"/>
        <dbReference type="ChEBI" id="CHEBI:15378"/>
        <dbReference type="ChEBI" id="CHEBI:29999"/>
        <dbReference type="ChEBI" id="CHEBI:30616"/>
        <dbReference type="ChEBI" id="CHEBI:83421"/>
        <dbReference type="ChEBI" id="CHEBI:456216"/>
        <dbReference type="EC" id="2.7.11.1"/>
    </reaction>
</comment>
<dbReference type="InterPro" id="IPR017441">
    <property type="entry name" value="Protein_kinase_ATP_BS"/>
</dbReference>
<dbReference type="FunFam" id="1.10.510.10:FF:000571">
    <property type="entry name" value="Maternal embryonic leucine zipper kinase"/>
    <property type="match status" value="1"/>
</dbReference>
<dbReference type="Proteomes" id="UP001162131">
    <property type="component" value="Unassembled WGS sequence"/>
</dbReference>
<feature type="binding site" evidence="10">
    <location>
        <position position="39"/>
    </location>
    <ligand>
        <name>ATP</name>
        <dbReference type="ChEBI" id="CHEBI:30616"/>
    </ligand>
</feature>
<dbReference type="GO" id="GO:0005524">
    <property type="term" value="F:ATP binding"/>
    <property type="evidence" value="ECO:0007669"/>
    <property type="project" value="UniProtKB-UniRule"/>
</dbReference>
<evidence type="ECO:0000256" key="11">
    <source>
        <dbReference type="RuleBase" id="RU000304"/>
    </source>
</evidence>
<dbReference type="GO" id="GO:0007165">
    <property type="term" value="P:signal transduction"/>
    <property type="evidence" value="ECO:0007669"/>
    <property type="project" value="TreeGrafter"/>
</dbReference>
<evidence type="ECO:0000313" key="13">
    <source>
        <dbReference type="EMBL" id="CAG9320132.1"/>
    </source>
</evidence>
<comment type="similarity">
    <text evidence="11">Belongs to the protein kinase superfamily.</text>
</comment>
<reference evidence="13" key="1">
    <citation type="submission" date="2021-09" db="EMBL/GenBank/DDBJ databases">
        <authorList>
            <consortium name="AG Swart"/>
            <person name="Singh M."/>
            <person name="Singh A."/>
            <person name="Seah K."/>
            <person name="Emmerich C."/>
        </authorList>
    </citation>
    <scope>NUCLEOTIDE SEQUENCE</scope>
    <source>
        <strain evidence="13">ATCC30299</strain>
    </source>
</reference>
<dbReference type="PROSITE" id="PS00107">
    <property type="entry name" value="PROTEIN_KINASE_ATP"/>
    <property type="match status" value="1"/>
</dbReference>
<dbReference type="InterPro" id="IPR008271">
    <property type="entry name" value="Ser/Thr_kinase_AS"/>
</dbReference>
<evidence type="ECO:0000256" key="5">
    <source>
        <dbReference type="ARBA" id="ARBA00022741"/>
    </source>
</evidence>
<dbReference type="SUPFAM" id="SSF56112">
    <property type="entry name" value="Protein kinase-like (PK-like)"/>
    <property type="match status" value="1"/>
</dbReference>
<dbReference type="EMBL" id="CAJZBQ010000024">
    <property type="protein sequence ID" value="CAG9320132.1"/>
    <property type="molecule type" value="Genomic_DNA"/>
</dbReference>
<keyword evidence="7 10" id="KW-0067">ATP-binding</keyword>
<keyword evidence="5 10" id="KW-0547">Nucleotide-binding</keyword>
<evidence type="ECO:0000256" key="10">
    <source>
        <dbReference type="PROSITE-ProRule" id="PRU10141"/>
    </source>
</evidence>
<gene>
    <name evidence="13" type="ORF">BSTOLATCC_MIC25367</name>
</gene>
<dbReference type="PROSITE" id="PS50011">
    <property type="entry name" value="PROTEIN_KINASE_DOM"/>
    <property type="match status" value="1"/>
</dbReference>
<protein>
    <recommendedName>
        <fullName evidence="2">non-specific serine/threonine protein kinase</fullName>
        <ecNumber evidence="2">2.7.11.1</ecNumber>
    </recommendedName>
</protein>
<evidence type="ECO:0000256" key="3">
    <source>
        <dbReference type="ARBA" id="ARBA00022527"/>
    </source>
</evidence>
<proteinExistence type="inferred from homology"/>
<keyword evidence="3 11" id="KW-0723">Serine/threonine-protein kinase</keyword>
<organism evidence="13 14">
    <name type="scientific">Blepharisma stoltei</name>
    <dbReference type="NCBI Taxonomy" id="1481888"/>
    <lineage>
        <taxon>Eukaryota</taxon>
        <taxon>Sar</taxon>
        <taxon>Alveolata</taxon>
        <taxon>Ciliophora</taxon>
        <taxon>Postciliodesmatophora</taxon>
        <taxon>Heterotrichea</taxon>
        <taxon>Heterotrichida</taxon>
        <taxon>Blepharismidae</taxon>
        <taxon>Blepharisma</taxon>
    </lineage>
</organism>
<dbReference type="InterPro" id="IPR011009">
    <property type="entry name" value="Kinase-like_dom_sf"/>
</dbReference>
<keyword evidence="4" id="KW-0808">Transferase</keyword>
<comment type="caution">
    <text evidence="13">The sequence shown here is derived from an EMBL/GenBank/DDBJ whole genome shotgun (WGS) entry which is preliminary data.</text>
</comment>
<dbReference type="EC" id="2.7.11.1" evidence="2"/>
<evidence type="ECO:0000256" key="4">
    <source>
        <dbReference type="ARBA" id="ARBA00022679"/>
    </source>
</evidence>
<name>A0AAU9J778_9CILI</name>
<dbReference type="AlphaFoldDB" id="A0AAU9J778"/>
<evidence type="ECO:0000256" key="9">
    <source>
        <dbReference type="ARBA" id="ARBA00048679"/>
    </source>
</evidence>
<evidence type="ECO:0000256" key="2">
    <source>
        <dbReference type="ARBA" id="ARBA00012513"/>
    </source>
</evidence>
<evidence type="ECO:0000256" key="6">
    <source>
        <dbReference type="ARBA" id="ARBA00022777"/>
    </source>
</evidence>
<accession>A0AAU9J778</accession>
<dbReference type="GO" id="GO:0004674">
    <property type="term" value="F:protein serine/threonine kinase activity"/>
    <property type="evidence" value="ECO:0007669"/>
    <property type="project" value="UniProtKB-KW"/>
</dbReference>
<keyword evidence="14" id="KW-1185">Reference proteome</keyword>
<evidence type="ECO:0000256" key="8">
    <source>
        <dbReference type="ARBA" id="ARBA00047899"/>
    </source>
</evidence>
<keyword evidence="6" id="KW-0418">Kinase</keyword>
<dbReference type="PROSITE" id="PS00108">
    <property type="entry name" value="PROTEIN_KINASE_ST"/>
    <property type="match status" value="1"/>
</dbReference>
<evidence type="ECO:0000256" key="1">
    <source>
        <dbReference type="ARBA" id="ARBA00011245"/>
    </source>
</evidence>
<comment type="catalytic activity">
    <reaction evidence="8">
        <text>L-threonyl-[protein] + ATP = O-phospho-L-threonyl-[protein] + ADP + H(+)</text>
        <dbReference type="Rhea" id="RHEA:46608"/>
        <dbReference type="Rhea" id="RHEA-COMP:11060"/>
        <dbReference type="Rhea" id="RHEA-COMP:11605"/>
        <dbReference type="ChEBI" id="CHEBI:15378"/>
        <dbReference type="ChEBI" id="CHEBI:30013"/>
        <dbReference type="ChEBI" id="CHEBI:30616"/>
        <dbReference type="ChEBI" id="CHEBI:61977"/>
        <dbReference type="ChEBI" id="CHEBI:456216"/>
        <dbReference type="EC" id="2.7.11.1"/>
    </reaction>
</comment>
<feature type="domain" description="Protein kinase" evidence="12">
    <location>
        <begin position="10"/>
        <end position="286"/>
    </location>
</feature>
<dbReference type="Gene3D" id="1.10.510.10">
    <property type="entry name" value="Transferase(Phosphotransferase) domain 1"/>
    <property type="match status" value="1"/>
</dbReference>
<dbReference type="SMART" id="SM00220">
    <property type="entry name" value="S_TKc"/>
    <property type="match status" value="1"/>
</dbReference>
<evidence type="ECO:0000256" key="7">
    <source>
        <dbReference type="ARBA" id="ARBA00022840"/>
    </source>
</evidence>
<dbReference type="InterPro" id="IPR000719">
    <property type="entry name" value="Prot_kinase_dom"/>
</dbReference>
<comment type="subunit">
    <text evidence="1">Monomer.</text>
</comment>
<sequence length="465" mass="52137">MANNSHLDNLVVLRGLGKGATAKVKAVQDPATGAIYAAKILKSQGEALTARFREVVQNEMQSLNRIHHPNIVNLINANENGVYVKKNGSMYNCMYMLMELCPNGELFDILFQSGKFDERTTRFYFHQLIEGLEACHRAGVTHRDLKPENVLFDEAFNLKITDFGFAIAIAGRDGSGALHTHLGTEGYMAPEIHARKAYSGVSVDLFATGIILFIMYSQNPPFSKATPTEPYYRLLSNKEERFWQLHSRNKAPNYYSADFKSLITDMLTLDPAQRLTIEQIKAHPWYNGPTASAEEVGNELRARRQRIQEAAERAREQRLKSAAGNRPGIVCQGGRFYRGDDTGVSDLSLSFSIPQEDLVAKPLPANFQAVTKYSQMLTGLSPQEAMTIISICLSDYQVECEMSQGYYEVTANVITETDVVNFKVTVYDAGNNMTLVSFDLLKGSKFDLMNIYRKVEERIQEVQCS</sequence>
<dbReference type="Pfam" id="PF00069">
    <property type="entry name" value="Pkinase"/>
    <property type="match status" value="1"/>
</dbReference>